<dbReference type="Proteomes" id="UP000054270">
    <property type="component" value="Unassembled WGS sequence"/>
</dbReference>
<dbReference type="InterPro" id="IPR008906">
    <property type="entry name" value="HATC_C_dom"/>
</dbReference>
<gene>
    <name evidence="2" type="ORF">HYPSUDRAFT_143003</name>
</gene>
<evidence type="ECO:0000313" key="2">
    <source>
        <dbReference type="EMBL" id="KJA19987.1"/>
    </source>
</evidence>
<dbReference type="SUPFAM" id="SSF53098">
    <property type="entry name" value="Ribonuclease H-like"/>
    <property type="match status" value="1"/>
</dbReference>
<name>A0A0D2KZT2_HYPSF</name>
<organism evidence="2 3">
    <name type="scientific">Hypholoma sublateritium (strain FD-334 SS-4)</name>
    <dbReference type="NCBI Taxonomy" id="945553"/>
    <lineage>
        <taxon>Eukaryota</taxon>
        <taxon>Fungi</taxon>
        <taxon>Dikarya</taxon>
        <taxon>Basidiomycota</taxon>
        <taxon>Agaricomycotina</taxon>
        <taxon>Agaricomycetes</taxon>
        <taxon>Agaricomycetidae</taxon>
        <taxon>Agaricales</taxon>
        <taxon>Agaricineae</taxon>
        <taxon>Strophariaceae</taxon>
        <taxon>Hypholoma</taxon>
    </lineage>
</organism>
<dbReference type="OrthoDB" id="1715602at2759"/>
<feature type="domain" description="HAT C-terminal dimerisation" evidence="1">
    <location>
        <begin position="2"/>
        <end position="54"/>
    </location>
</feature>
<evidence type="ECO:0000259" key="1">
    <source>
        <dbReference type="Pfam" id="PF05699"/>
    </source>
</evidence>
<keyword evidence="3" id="KW-1185">Reference proteome</keyword>
<dbReference type="InterPro" id="IPR012337">
    <property type="entry name" value="RNaseH-like_sf"/>
</dbReference>
<protein>
    <recommendedName>
        <fullName evidence="1">HAT C-terminal dimerisation domain-containing protein</fullName>
    </recommendedName>
</protein>
<accession>A0A0D2KZT2</accession>
<dbReference type="STRING" id="945553.A0A0D2KZT2"/>
<dbReference type="GO" id="GO:0046983">
    <property type="term" value="F:protein dimerization activity"/>
    <property type="evidence" value="ECO:0007669"/>
    <property type="project" value="InterPro"/>
</dbReference>
<reference evidence="3" key="1">
    <citation type="submission" date="2014-04" db="EMBL/GenBank/DDBJ databases">
        <title>Evolutionary Origins and Diversification of the Mycorrhizal Mutualists.</title>
        <authorList>
            <consortium name="DOE Joint Genome Institute"/>
            <consortium name="Mycorrhizal Genomics Consortium"/>
            <person name="Kohler A."/>
            <person name="Kuo A."/>
            <person name="Nagy L.G."/>
            <person name="Floudas D."/>
            <person name="Copeland A."/>
            <person name="Barry K.W."/>
            <person name="Cichocki N."/>
            <person name="Veneault-Fourrey C."/>
            <person name="LaButti K."/>
            <person name="Lindquist E.A."/>
            <person name="Lipzen A."/>
            <person name="Lundell T."/>
            <person name="Morin E."/>
            <person name="Murat C."/>
            <person name="Riley R."/>
            <person name="Ohm R."/>
            <person name="Sun H."/>
            <person name="Tunlid A."/>
            <person name="Henrissat B."/>
            <person name="Grigoriev I.V."/>
            <person name="Hibbett D.S."/>
            <person name="Martin F."/>
        </authorList>
    </citation>
    <scope>NUCLEOTIDE SEQUENCE [LARGE SCALE GENOMIC DNA]</scope>
    <source>
        <strain evidence="3">FD-334 SS-4</strain>
    </source>
</reference>
<dbReference type="AlphaFoldDB" id="A0A0D2KZT2"/>
<sequence>MYPCLSRMALDYLSIPATSVDIERVFSRGRFTLPYVRNRLSAQSTRAQLCVGNWSLRGHIHDADVLHTA</sequence>
<dbReference type="EMBL" id="KN817572">
    <property type="protein sequence ID" value="KJA19987.1"/>
    <property type="molecule type" value="Genomic_DNA"/>
</dbReference>
<proteinExistence type="predicted"/>
<dbReference type="OMA" id="HERHQAY"/>
<evidence type="ECO:0000313" key="3">
    <source>
        <dbReference type="Proteomes" id="UP000054270"/>
    </source>
</evidence>
<dbReference type="Pfam" id="PF05699">
    <property type="entry name" value="Dimer_Tnp_hAT"/>
    <property type="match status" value="1"/>
</dbReference>